<feature type="region of interest" description="Disordered" evidence="3">
    <location>
        <begin position="324"/>
        <end position="378"/>
    </location>
</feature>
<dbReference type="Pfam" id="PF02585">
    <property type="entry name" value="PIG-L"/>
    <property type="match status" value="1"/>
</dbReference>
<evidence type="ECO:0000256" key="2">
    <source>
        <dbReference type="ARBA" id="ARBA00012176"/>
    </source>
</evidence>
<sequence length="464" mass="53262">MKPIIQGHGKGDGKTELTSIISKHTTVRQYTKNYNGVKKGTLDSNPKIIQGSLPPAVFYVPHQDDDALAMSLAIREHIEAGRRVIVHLYSDGINTQLRDIVSGTAPCPLQHPPHQFNLTLQDVVTGRTHEFRQSLHALGVQDEDILETGWSDIEPVKDYITFKAKVKSLILGYETKYPGASHKCISGEYDRDSFGRNPTHRACWDVATELLDQYPFGWPSSGQVWDFRFYRTYTYYRPEEARTAQFIRALPQYLPYKQRSLDQYKRWDPSNGELAWGYHSVKFLIDAAYYDPYVYVDMLANDPTNPENLAGVVNLRRIQSGQGRTMFPNAWKKKTQTLKDMNKQSSKNRKQSPREKKPKQHKQHTHQAPTEGQEEGVGQDQEHVLLQQHVVDHKVTSTQPKWAQVERLPKISKQRQGSKDALWEKAEQDLAKEILRKFDEAMMSEGLSYDYSKARKRPIVVGLV</sequence>
<protein>
    <recommendedName>
        <fullName evidence="2">N-acetylglucosaminylphosphatidylinositol deacetylase</fullName>
        <ecNumber evidence="2">3.5.1.89</ecNumber>
    </recommendedName>
</protein>
<dbReference type="EC" id="3.5.1.89" evidence="2"/>
<keyword evidence="5" id="KW-1185">Reference proteome</keyword>
<dbReference type="InterPro" id="IPR024078">
    <property type="entry name" value="LmbE-like_dom_sf"/>
</dbReference>
<dbReference type="GO" id="GO:0000225">
    <property type="term" value="F:N-acetylglucosaminylphosphatidylinositol deacetylase activity"/>
    <property type="evidence" value="ECO:0007669"/>
    <property type="project" value="UniProtKB-EC"/>
</dbReference>
<reference evidence="4" key="1">
    <citation type="journal article" date="2020" name="Fungal Divers.">
        <title>Resolving the Mortierellaceae phylogeny through synthesis of multi-gene phylogenetics and phylogenomics.</title>
        <authorList>
            <person name="Vandepol N."/>
            <person name="Liber J."/>
            <person name="Desiro A."/>
            <person name="Na H."/>
            <person name="Kennedy M."/>
            <person name="Barry K."/>
            <person name="Grigoriev I.V."/>
            <person name="Miller A.N."/>
            <person name="O'Donnell K."/>
            <person name="Stajich J.E."/>
            <person name="Bonito G."/>
        </authorList>
    </citation>
    <scope>NUCLEOTIDE SEQUENCE</scope>
    <source>
        <strain evidence="4">KOD1015</strain>
    </source>
</reference>
<feature type="compositionally biased region" description="Basic residues" evidence="3">
    <location>
        <begin position="346"/>
        <end position="365"/>
    </location>
</feature>
<accession>A0A9P6G3I8</accession>
<organism evidence="4 5">
    <name type="scientific">Lunasporangiospora selenospora</name>
    <dbReference type="NCBI Taxonomy" id="979761"/>
    <lineage>
        <taxon>Eukaryota</taxon>
        <taxon>Fungi</taxon>
        <taxon>Fungi incertae sedis</taxon>
        <taxon>Mucoromycota</taxon>
        <taxon>Mortierellomycotina</taxon>
        <taxon>Mortierellomycetes</taxon>
        <taxon>Mortierellales</taxon>
        <taxon>Mortierellaceae</taxon>
        <taxon>Lunasporangiospora</taxon>
    </lineage>
</organism>
<dbReference type="Gene3D" id="3.40.50.10320">
    <property type="entry name" value="LmbE-like"/>
    <property type="match status" value="1"/>
</dbReference>
<dbReference type="Proteomes" id="UP000780801">
    <property type="component" value="Unassembled WGS sequence"/>
</dbReference>
<evidence type="ECO:0000313" key="5">
    <source>
        <dbReference type="Proteomes" id="UP000780801"/>
    </source>
</evidence>
<proteinExistence type="inferred from homology"/>
<dbReference type="AlphaFoldDB" id="A0A9P6G3I8"/>
<comment type="caution">
    <text evidence="4">The sequence shown here is derived from an EMBL/GenBank/DDBJ whole genome shotgun (WGS) entry which is preliminary data.</text>
</comment>
<evidence type="ECO:0000256" key="3">
    <source>
        <dbReference type="SAM" id="MobiDB-lite"/>
    </source>
</evidence>
<dbReference type="EMBL" id="JAABOA010000002">
    <property type="protein sequence ID" value="KAF9586740.1"/>
    <property type="molecule type" value="Genomic_DNA"/>
</dbReference>
<gene>
    <name evidence="4" type="ORF">BGW38_002762</name>
</gene>
<comment type="similarity">
    <text evidence="1">Belongs to the PIGL family.</text>
</comment>
<dbReference type="OrthoDB" id="2438567at2759"/>
<evidence type="ECO:0000313" key="4">
    <source>
        <dbReference type="EMBL" id="KAF9586740.1"/>
    </source>
</evidence>
<evidence type="ECO:0000256" key="1">
    <source>
        <dbReference type="ARBA" id="ARBA00006066"/>
    </source>
</evidence>
<dbReference type="SUPFAM" id="SSF102588">
    <property type="entry name" value="LmbE-like"/>
    <property type="match status" value="1"/>
</dbReference>
<name>A0A9P6G3I8_9FUNG</name>
<dbReference type="InterPro" id="IPR003737">
    <property type="entry name" value="GlcNAc_PI_deacetylase-related"/>
</dbReference>